<dbReference type="EMBL" id="JANIIK010000109">
    <property type="protein sequence ID" value="KAJ3597414.1"/>
    <property type="molecule type" value="Genomic_DNA"/>
</dbReference>
<organism evidence="2 3">
    <name type="scientific">Muraenolepis orangiensis</name>
    <name type="common">Patagonian moray cod</name>
    <dbReference type="NCBI Taxonomy" id="630683"/>
    <lineage>
        <taxon>Eukaryota</taxon>
        <taxon>Metazoa</taxon>
        <taxon>Chordata</taxon>
        <taxon>Craniata</taxon>
        <taxon>Vertebrata</taxon>
        <taxon>Euteleostomi</taxon>
        <taxon>Actinopterygii</taxon>
        <taxon>Neopterygii</taxon>
        <taxon>Teleostei</taxon>
        <taxon>Neoteleostei</taxon>
        <taxon>Acanthomorphata</taxon>
        <taxon>Zeiogadaria</taxon>
        <taxon>Gadariae</taxon>
        <taxon>Gadiformes</taxon>
        <taxon>Muraenolepidoidei</taxon>
        <taxon>Muraenolepididae</taxon>
        <taxon>Muraenolepis</taxon>
    </lineage>
</organism>
<proteinExistence type="predicted"/>
<dbReference type="Proteomes" id="UP001148018">
    <property type="component" value="Unassembled WGS sequence"/>
</dbReference>
<protein>
    <submittedName>
        <fullName evidence="2">Uncharacterized protein</fullName>
    </submittedName>
</protein>
<evidence type="ECO:0000256" key="1">
    <source>
        <dbReference type="SAM" id="MobiDB-lite"/>
    </source>
</evidence>
<evidence type="ECO:0000313" key="2">
    <source>
        <dbReference type="EMBL" id="KAJ3597414.1"/>
    </source>
</evidence>
<sequence length="70" mass="7653">MVAHQRPGGLLGDLVGSSETWWVPQRPGGFLRDLWGITREWTFTGPLDVSTGQDLPGVTGADKSPLKRHL</sequence>
<name>A0A9Q0IG59_9TELE</name>
<dbReference type="AlphaFoldDB" id="A0A9Q0IG59"/>
<feature type="region of interest" description="Disordered" evidence="1">
    <location>
        <begin position="49"/>
        <end position="70"/>
    </location>
</feature>
<keyword evidence="3" id="KW-1185">Reference proteome</keyword>
<gene>
    <name evidence="2" type="ORF">NHX12_000941</name>
</gene>
<accession>A0A9Q0IG59</accession>
<evidence type="ECO:0000313" key="3">
    <source>
        <dbReference type="Proteomes" id="UP001148018"/>
    </source>
</evidence>
<comment type="caution">
    <text evidence="2">The sequence shown here is derived from an EMBL/GenBank/DDBJ whole genome shotgun (WGS) entry which is preliminary data.</text>
</comment>
<reference evidence="2" key="1">
    <citation type="submission" date="2022-07" db="EMBL/GenBank/DDBJ databases">
        <title>Chromosome-level genome of Muraenolepis orangiensis.</title>
        <authorList>
            <person name="Kim J."/>
        </authorList>
    </citation>
    <scope>NUCLEOTIDE SEQUENCE</scope>
    <source>
        <strain evidence="2">KU_S4_2022</strain>
        <tissue evidence="2">Muscle</tissue>
    </source>
</reference>